<dbReference type="EMBL" id="MU860226">
    <property type="protein sequence ID" value="KAK4235942.1"/>
    <property type="molecule type" value="Genomic_DNA"/>
</dbReference>
<dbReference type="Proteomes" id="UP001303760">
    <property type="component" value="Unassembled WGS sequence"/>
</dbReference>
<protein>
    <submittedName>
        <fullName evidence="2">Uncharacterized protein</fullName>
    </submittedName>
</protein>
<dbReference type="AlphaFoldDB" id="A0AAN7C708"/>
<reference evidence="2" key="2">
    <citation type="submission" date="2023-05" db="EMBL/GenBank/DDBJ databases">
        <authorList>
            <consortium name="Lawrence Berkeley National Laboratory"/>
            <person name="Steindorff A."/>
            <person name="Hensen N."/>
            <person name="Bonometti L."/>
            <person name="Westerberg I."/>
            <person name="Brannstrom I.O."/>
            <person name="Guillou S."/>
            <person name="Cros-Aarteil S."/>
            <person name="Calhoun S."/>
            <person name="Haridas S."/>
            <person name="Kuo A."/>
            <person name="Mondo S."/>
            <person name="Pangilinan J."/>
            <person name="Riley R."/>
            <person name="Labutti K."/>
            <person name="Andreopoulos B."/>
            <person name="Lipzen A."/>
            <person name="Chen C."/>
            <person name="Yanf M."/>
            <person name="Daum C."/>
            <person name="Ng V."/>
            <person name="Clum A."/>
            <person name="Ohm R."/>
            <person name="Martin F."/>
            <person name="Silar P."/>
            <person name="Natvig D."/>
            <person name="Lalanne C."/>
            <person name="Gautier V."/>
            <person name="Ament-Velasquez S.L."/>
            <person name="Kruys A."/>
            <person name="Hutchinson M.I."/>
            <person name="Powell A.J."/>
            <person name="Barry K."/>
            <person name="Miller A.N."/>
            <person name="Grigoriev I.V."/>
            <person name="Debuchy R."/>
            <person name="Gladieux P."/>
            <person name="Thoren M.H."/>
            <person name="Johannesson H."/>
        </authorList>
    </citation>
    <scope>NUCLEOTIDE SEQUENCE</scope>
    <source>
        <strain evidence="2">CBS 532.94</strain>
    </source>
</reference>
<evidence type="ECO:0000313" key="2">
    <source>
        <dbReference type="EMBL" id="KAK4235942.1"/>
    </source>
</evidence>
<evidence type="ECO:0000313" key="3">
    <source>
        <dbReference type="Proteomes" id="UP001303760"/>
    </source>
</evidence>
<accession>A0AAN7C708</accession>
<evidence type="ECO:0000256" key="1">
    <source>
        <dbReference type="SAM" id="MobiDB-lite"/>
    </source>
</evidence>
<reference evidence="2" key="1">
    <citation type="journal article" date="2023" name="Mol. Phylogenet. Evol.">
        <title>Genome-scale phylogeny and comparative genomics of the fungal order Sordariales.</title>
        <authorList>
            <person name="Hensen N."/>
            <person name="Bonometti L."/>
            <person name="Westerberg I."/>
            <person name="Brannstrom I.O."/>
            <person name="Guillou S."/>
            <person name="Cros-Aarteil S."/>
            <person name="Calhoun S."/>
            <person name="Haridas S."/>
            <person name="Kuo A."/>
            <person name="Mondo S."/>
            <person name="Pangilinan J."/>
            <person name="Riley R."/>
            <person name="LaButti K."/>
            <person name="Andreopoulos B."/>
            <person name="Lipzen A."/>
            <person name="Chen C."/>
            <person name="Yan M."/>
            <person name="Daum C."/>
            <person name="Ng V."/>
            <person name="Clum A."/>
            <person name="Steindorff A."/>
            <person name="Ohm R.A."/>
            <person name="Martin F."/>
            <person name="Silar P."/>
            <person name="Natvig D.O."/>
            <person name="Lalanne C."/>
            <person name="Gautier V."/>
            <person name="Ament-Velasquez S.L."/>
            <person name="Kruys A."/>
            <person name="Hutchinson M.I."/>
            <person name="Powell A.J."/>
            <person name="Barry K."/>
            <person name="Miller A.N."/>
            <person name="Grigoriev I.V."/>
            <person name="Debuchy R."/>
            <person name="Gladieux P."/>
            <person name="Hiltunen Thoren M."/>
            <person name="Johannesson H."/>
        </authorList>
    </citation>
    <scope>NUCLEOTIDE SEQUENCE</scope>
    <source>
        <strain evidence="2">CBS 532.94</strain>
    </source>
</reference>
<name>A0AAN7C708_9PEZI</name>
<gene>
    <name evidence="2" type="ORF">C8A03DRAFT_36184</name>
</gene>
<comment type="caution">
    <text evidence="2">The sequence shown here is derived from an EMBL/GenBank/DDBJ whole genome shotgun (WGS) entry which is preliminary data.</text>
</comment>
<keyword evidence="3" id="KW-1185">Reference proteome</keyword>
<sequence length="113" mass="12454">MASNANTEDTRDALNSPEPRRRPLRSPKPSAKVRETLIFLENKAKPTKNTSSAATRPDSAPTLDGRTSVAQRLLAEASNTRQKLTQAPEVCIGVTRWWRRTQFGKLPVSGGKL</sequence>
<proteinExistence type="predicted"/>
<organism evidence="2 3">
    <name type="scientific">Achaetomium macrosporum</name>
    <dbReference type="NCBI Taxonomy" id="79813"/>
    <lineage>
        <taxon>Eukaryota</taxon>
        <taxon>Fungi</taxon>
        <taxon>Dikarya</taxon>
        <taxon>Ascomycota</taxon>
        <taxon>Pezizomycotina</taxon>
        <taxon>Sordariomycetes</taxon>
        <taxon>Sordariomycetidae</taxon>
        <taxon>Sordariales</taxon>
        <taxon>Chaetomiaceae</taxon>
        <taxon>Achaetomium</taxon>
    </lineage>
</organism>
<feature type="region of interest" description="Disordered" evidence="1">
    <location>
        <begin position="1"/>
        <end position="67"/>
    </location>
</feature>